<evidence type="ECO:0000313" key="4">
    <source>
        <dbReference type="EMBL" id="KAG8051601.1"/>
    </source>
</evidence>
<keyword evidence="1" id="KW-0862">Zinc</keyword>
<dbReference type="InterPro" id="IPR001841">
    <property type="entry name" value="Znf_RING"/>
</dbReference>
<dbReference type="PROSITE" id="PS50089">
    <property type="entry name" value="ZF_RING_2"/>
    <property type="match status" value="1"/>
</dbReference>
<feature type="region of interest" description="Disordered" evidence="2">
    <location>
        <begin position="31"/>
        <end position="52"/>
    </location>
</feature>
<dbReference type="OrthoDB" id="663895at2759"/>
<organism evidence="4 5">
    <name type="scientific">Zizania palustris</name>
    <name type="common">Northern wild rice</name>
    <dbReference type="NCBI Taxonomy" id="103762"/>
    <lineage>
        <taxon>Eukaryota</taxon>
        <taxon>Viridiplantae</taxon>
        <taxon>Streptophyta</taxon>
        <taxon>Embryophyta</taxon>
        <taxon>Tracheophyta</taxon>
        <taxon>Spermatophyta</taxon>
        <taxon>Magnoliopsida</taxon>
        <taxon>Liliopsida</taxon>
        <taxon>Poales</taxon>
        <taxon>Poaceae</taxon>
        <taxon>BOP clade</taxon>
        <taxon>Oryzoideae</taxon>
        <taxon>Oryzeae</taxon>
        <taxon>Zizaniinae</taxon>
        <taxon>Zizania</taxon>
    </lineage>
</organism>
<accession>A0A8J5V9K8</accession>
<dbReference type="InterPro" id="IPR044288">
    <property type="entry name" value="ZNF598/HEL2"/>
</dbReference>
<name>A0A8J5V9K8_ZIZPA</name>
<feature type="region of interest" description="Disordered" evidence="2">
    <location>
        <begin position="173"/>
        <end position="206"/>
    </location>
</feature>
<reference evidence="4" key="2">
    <citation type="submission" date="2021-02" db="EMBL/GenBank/DDBJ databases">
        <authorList>
            <person name="Kimball J.A."/>
            <person name="Haas M.W."/>
            <person name="Macchietto M."/>
            <person name="Kono T."/>
            <person name="Duquette J."/>
            <person name="Shao M."/>
        </authorList>
    </citation>
    <scope>NUCLEOTIDE SEQUENCE</scope>
    <source>
        <tissue evidence="4">Fresh leaf tissue</tissue>
    </source>
</reference>
<keyword evidence="5" id="KW-1185">Reference proteome</keyword>
<proteinExistence type="predicted"/>
<dbReference type="GO" id="GO:0043022">
    <property type="term" value="F:ribosome binding"/>
    <property type="evidence" value="ECO:0007669"/>
    <property type="project" value="TreeGrafter"/>
</dbReference>
<feature type="compositionally biased region" description="Low complexity" evidence="2">
    <location>
        <begin position="188"/>
        <end position="199"/>
    </location>
</feature>
<dbReference type="PANTHER" id="PTHR22938">
    <property type="entry name" value="ZINC FINGER PROTEIN 598"/>
    <property type="match status" value="1"/>
</dbReference>
<evidence type="ECO:0000256" key="1">
    <source>
        <dbReference type="PROSITE-ProRule" id="PRU00175"/>
    </source>
</evidence>
<feature type="domain" description="RING-type" evidence="3">
    <location>
        <begin position="75"/>
        <end position="117"/>
    </location>
</feature>
<sequence length="206" mass="21290">MAQLDESSDRAADDGHIHVIDMPQLDASHGSCHVLDRAGPPDTSGRSHVVIDIDFGDDDGGGGSSTTGSDDAPCCAVCMEPLEWVAVGPCGHRVVCPKCATRIRSGPQRSKLCCICRALCPSVVVTKVAGGGAIAFSKLPAASSQDGRVGEYLYFATMSAYFDDEQQYKAAKAAAATTHLKPPPPPTAQTAAAAAAAETLSTRSRS</sequence>
<gene>
    <name evidence="4" type="ORF">GUJ93_ZPchr0001g32884</name>
</gene>
<dbReference type="Pfam" id="PF13920">
    <property type="entry name" value="zf-C3HC4_3"/>
    <property type="match status" value="1"/>
</dbReference>
<dbReference type="EMBL" id="JAAALK010000288">
    <property type="protein sequence ID" value="KAG8051601.1"/>
    <property type="molecule type" value="Genomic_DNA"/>
</dbReference>
<dbReference type="GO" id="GO:0072344">
    <property type="term" value="P:rescue of stalled ribosome"/>
    <property type="evidence" value="ECO:0007669"/>
    <property type="project" value="InterPro"/>
</dbReference>
<keyword evidence="1" id="KW-0479">Metal-binding</keyword>
<dbReference type="PANTHER" id="PTHR22938:SF15">
    <property type="entry name" value="OS01G0568000 PROTEIN"/>
    <property type="match status" value="1"/>
</dbReference>
<dbReference type="GO" id="GO:0061630">
    <property type="term" value="F:ubiquitin protein ligase activity"/>
    <property type="evidence" value="ECO:0007669"/>
    <property type="project" value="InterPro"/>
</dbReference>
<reference evidence="4" key="1">
    <citation type="journal article" date="2021" name="bioRxiv">
        <title>Whole Genome Assembly and Annotation of Northern Wild Rice, Zizania palustris L., Supports a Whole Genome Duplication in the Zizania Genus.</title>
        <authorList>
            <person name="Haas M."/>
            <person name="Kono T."/>
            <person name="Macchietto M."/>
            <person name="Millas R."/>
            <person name="McGilp L."/>
            <person name="Shao M."/>
            <person name="Duquette J."/>
            <person name="Hirsch C.N."/>
            <person name="Kimball J."/>
        </authorList>
    </citation>
    <scope>NUCLEOTIDE SEQUENCE</scope>
    <source>
        <tissue evidence="4">Fresh leaf tissue</tissue>
    </source>
</reference>
<protein>
    <recommendedName>
        <fullName evidence="3">RING-type domain-containing protein</fullName>
    </recommendedName>
</protein>
<dbReference type="GO" id="GO:0008270">
    <property type="term" value="F:zinc ion binding"/>
    <property type="evidence" value="ECO:0007669"/>
    <property type="project" value="UniProtKB-KW"/>
</dbReference>
<evidence type="ECO:0000256" key="2">
    <source>
        <dbReference type="SAM" id="MobiDB-lite"/>
    </source>
</evidence>
<evidence type="ECO:0000313" key="5">
    <source>
        <dbReference type="Proteomes" id="UP000729402"/>
    </source>
</evidence>
<evidence type="ECO:0000259" key="3">
    <source>
        <dbReference type="PROSITE" id="PS50089"/>
    </source>
</evidence>
<dbReference type="Proteomes" id="UP000729402">
    <property type="component" value="Unassembled WGS sequence"/>
</dbReference>
<comment type="caution">
    <text evidence="4">The sequence shown here is derived from an EMBL/GenBank/DDBJ whole genome shotgun (WGS) entry which is preliminary data.</text>
</comment>
<dbReference type="AlphaFoldDB" id="A0A8J5V9K8"/>
<dbReference type="GO" id="GO:0016567">
    <property type="term" value="P:protein ubiquitination"/>
    <property type="evidence" value="ECO:0007669"/>
    <property type="project" value="TreeGrafter"/>
</dbReference>
<keyword evidence="1" id="KW-0863">Zinc-finger</keyword>